<reference evidence="2" key="1">
    <citation type="submission" date="2018-12" db="EMBL/GenBank/DDBJ databases">
        <title>Tengunoibacter tsumagoiensis gen. nov., sp. nov., Dictyobacter kobayashii sp. nov., D. alpinus sp. nov., and D. joshuensis sp. nov. and description of Dictyobacteraceae fam. nov. within the order Ktedonobacterales isolated from Tengu-no-mugimeshi.</title>
        <authorList>
            <person name="Wang C.M."/>
            <person name="Zheng Y."/>
            <person name="Sakai Y."/>
            <person name="Toyoda A."/>
            <person name="Minakuchi Y."/>
            <person name="Abe K."/>
            <person name="Yokota A."/>
            <person name="Yabe S."/>
        </authorList>
    </citation>
    <scope>NUCLEOTIDE SEQUENCE [LARGE SCALE GENOMIC DNA]</scope>
    <source>
        <strain evidence="2">Uno11</strain>
    </source>
</reference>
<proteinExistence type="predicted"/>
<name>A0A402AED8_9CHLR</name>
<organism evidence="1 2">
    <name type="scientific">Dictyobacter kobayashii</name>
    <dbReference type="NCBI Taxonomy" id="2014872"/>
    <lineage>
        <taxon>Bacteria</taxon>
        <taxon>Bacillati</taxon>
        <taxon>Chloroflexota</taxon>
        <taxon>Ktedonobacteria</taxon>
        <taxon>Ktedonobacterales</taxon>
        <taxon>Dictyobacteraceae</taxon>
        <taxon>Dictyobacter</taxon>
    </lineage>
</organism>
<dbReference type="AlphaFoldDB" id="A0A402AED8"/>
<evidence type="ECO:0000313" key="2">
    <source>
        <dbReference type="Proteomes" id="UP000287188"/>
    </source>
</evidence>
<dbReference type="Proteomes" id="UP000287188">
    <property type="component" value="Unassembled WGS sequence"/>
</dbReference>
<dbReference type="RefSeq" id="WP_170207703.1">
    <property type="nucleotide sequence ID" value="NZ_BIFS01000001.1"/>
</dbReference>
<comment type="caution">
    <text evidence="1">The sequence shown here is derived from an EMBL/GenBank/DDBJ whole genome shotgun (WGS) entry which is preliminary data.</text>
</comment>
<dbReference type="EMBL" id="BIFS01000001">
    <property type="protein sequence ID" value="GCE17455.1"/>
    <property type="molecule type" value="Genomic_DNA"/>
</dbReference>
<accession>A0A402AED8</accession>
<sequence>MHAWIRADELRPEDLCVELVYGETKDDQAIPNHSVPMNYVKRENDGSYRYDILLKPDDSGSIAYNIRVIPSHPSLTEKYELGLIRWA</sequence>
<evidence type="ECO:0000313" key="1">
    <source>
        <dbReference type="EMBL" id="GCE17455.1"/>
    </source>
</evidence>
<keyword evidence="2" id="KW-1185">Reference proteome</keyword>
<gene>
    <name evidence="1" type="ORF">KDK_12550</name>
</gene>
<protein>
    <submittedName>
        <fullName evidence="1">Uncharacterized protein</fullName>
    </submittedName>
</protein>